<sequence length="476" mass="51475">MKEVKFRWIDRYLIRLTIREKFMITFWFPLLVIALLTILLLRANHQQEMALRSQSLQLQVENVATLLAQQPSLRLPAGFTLQQGATAGFEERSGTLSYAAPAAEAGMVVGTLDTSAYSMWQEQGPLLTLIVILSGAMALITHYLMTFVSGALYSTNRALQTVADGDLTFRLNFLPVRDEFSVLAASIDRFTTRQHKIVQLVEASAEALDMAADEFRDHSADGQQLALSQRHHMDSLAAAMEQMSAAIREVARNADETLNQTRESSNDAARSAERVGQTIAAIRALADEIGNASQAVDELTHNTSRISEVIGVINAISQQTNLLALNAAIEAARAGEQGRGFAVVADEVRTLAGRTQQATVEIQQMIEALQQGTTILNDLMEKTVVRAADSRALISQVGDDIERISRHSANVCDMSAQIATASEQQSAVAADIAHHLELVRGEAGAVEESASASVAGTQGIKATANELGQALQGLRI</sequence>
<dbReference type="PROSITE" id="PS50111">
    <property type="entry name" value="CHEMOTAXIS_TRANSDUC_2"/>
    <property type="match status" value="1"/>
</dbReference>
<dbReference type="Gene3D" id="1.10.287.950">
    <property type="entry name" value="Methyl-accepting chemotaxis protein"/>
    <property type="match status" value="1"/>
</dbReference>
<organism evidence="9 10">
    <name type="scientific">Aeromonas simiae</name>
    <dbReference type="NCBI Taxonomy" id="218936"/>
    <lineage>
        <taxon>Bacteria</taxon>
        <taxon>Pseudomonadati</taxon>
        <taxon>Pseudomonadota</taxon>
        <taxon>Gammaproteobacteria</taxon>
        <taxon>Aeromonadales</taxon>
        <taxon>Aeromonadaceae</taxon>
        <taxon>Aeromonas</taxon>
    </lineage>
</organism>
<evidence type="ECO:0000256" key="4">
    <source>
        <dbReference type="PROSITE-ProRule" id="PRU00284"/>
    </source>
</evidence>
<dbReference type="RefSeq" id="WP_193004091.1">
    <property type="nucleotide sequence ID" value="NZ_CP040449.1"/>
</dbReference>
<dbReference type="GO" id="GO:0016020">
    <property type="term" value="C:membrane"/>
    <property type="evidence" value="ECO:0007669"/>
    <property type="project" value="UniProtKB-SubCell"/>
</dbReference>
<keyword evidence="5" id="KW-0175">Coiled coil</keyword>
<feature type="transmembrane region" description="Helical" evidence="6">
    <location>
        <begin position="126"/>
        <end position="148"/>
    </location>
</feature>
<dbReference type="CDD" id="cd11386">
    <property type="entry name" value="MCP_signal"/>
    <property type="match status" value="1"/>
</dbReference>
<evidence type="ECO:0000256" key="6">
    <source>
        <dbReference type="SAM" id="Phobius"/>
    </source>
</evidence>
<evidence type="ECO:0000259" key="8">
    <source>
        <dbReference type="PROSITE" id="PS50885"/>
    </source>
</evidence>
<dbReference type="PANTHER" id="PTHR32089">
    <property type="entry name" value="METHYL-ACCEPTING CHEMOTAXIS PROTEIN MCPB"/>
    <property type="match status" value="1"/>
</dbReference>
<dbReference type="GO" id="GO:0006935">
    <property type="term" value="P:chemotaxis"/>
    <property type="evidence" value="ECO:0007669"/>
    <property type="project" value="UniProtKB-ARBA"/>
</dbReference>
<keyword evidence="6" id="KW-0472">Membrane</keyword>
<dbReference type="Pfam" id="PF00015">
    <property type="entry name" value="MCPsignal"/>
    <property type="match status" value="1"/>
</dbReference>
<dbReference type="SMART" id="SM00283">
    <property type="entry name" value="MA"/>
    <property type="match status" value="1"/>
</dbReference>
<proteinExistence type="inferred from homology"/>
<reference evidence="9 10" key="1">
    <citation type="submission" date="2019-05" db="EMBL/GenBank/DDBJ databases">
        <title>OXA-830, a novel chromosomally encoded expanded-spectrum class D beta-lactamase in Aeromonas simiae.</title>
        <authorList>
            <person name="Zhou W."/>
            <person name="Chen Q."/>
        </authorList>
    </citation>
    <scope>NUCLEOTIDE SEQUENCE [LARGE SCALE GENOMIC DNA]</scope>
    <source>
        <strain evidence="9 10">A6</strain>
    </source>
</reference>
<evidence type="ECO:0000256" key="1">
    <source>
        <dbReference type="ARBA" id="ARBA00004370"/>
    </source>
</evidence>
<evidence type="ECO:0000313" key="10">
    <source>
        <dbReference type="Proteomes" id="UP000594034"/>
    </source>
</evidence>
<dbReference type="SUPFAM" id="SSF58104">
    <property type="entry name" value="Methyl-accepting chemotaxis protein (MCP) signaling domain"/>
    <property type="match status" value="1"/>
</dbReference>
<dbReference type="FunFam" id="1.10.287.950:FF:000001">
    <property type="entry name" value="Methyl-accepting chemotaxis sensory transducer"/>
    <property type="match status" value="1"/>
</dbReference>
<accession>A0A5J6WY62</accession>
<feature type="domain" description="Methyl-accepting transducer" evidence="7">
    <location>
        <begin position="204"/>
        <end position="440"/>
    </location>
</feature>
<evidence type="ECO:0000256" key="5">
    <source>
        <dbReference type="SAM" id="Coils"/>
    </source>
</evidence>
<feature type="transmembrane region" description="Helical" evidence="6">
    <location>
        <begin position="21"/>
        <end position="41"/>
    </location>
</feature>
<keyword evidence="10" id="KW-1185">Reference proteome</keyword>
<keyword evidence="6" id="KW-1133">Transmembrane helix</keyword>
<name>A0A5J6WY62_9GAMM</name>
<evidence type="ECO:0000256" key="3">
    <source>
        <dbReference type="ARBA" id="ARBA00029447"/>
    </source>
</evidence>
<dbReference type="EMBL" id="CP040449">
    <property type="protein sequence ID" value="QFI54653.1"/>
    <property type="molecule type" value="Genomic_DNA"/>
</dbReference>
<dbReference type="AlphaFoldDB" id="A0A5J6WY62"/>
<feature type="coiled-coil region" evidence="5">
    <location>
        <begin position="233"/>
        <end position="302"/>
    </location>
</feature>
<dbReference type="KEGG" id="asim:FE240_08075"/>
<comment type="subcellular location">
    <subcellularLocation>
        <location evidence="1">Membrane</location>
    </subcellularLocation>
</comment>
<dbReference type="PANTHER" id="PTHR32089:SF65">
    <property type="entry name" value="CHEMOTAXIS SIGNAL TRANSDUCTION SYSTEM METHYL ACCEPTING SENSORY TRANSDUCER"/>
    <property type="match status" value="1"/>
</dbReference>
<dbReference type="InterPro" id="IPR004089">
    <property type="entry name" value="MCPsignal_dom"/>
</dbReference>
<comment type="similarity">
    <text evidence="3">Belongs to the methyl-accepting chemotaxis (MCP) protein family.</text>
</comment>
<dbReference type="PROSITE" id="PS50885">
    <property type="entry name" value="HAMP"/>
    <property type="match status" value="1"/>
</dbReference>
<keyword evidence="2 4" id="KW-0807">Transducer</keyword>
<dbReference type="InterPro" id="IPR003660">
    <property type="entry name" value="HAMP_dom"/>
</dbReference>
<evidence type="ECO:0000256" key="2">
    <source>
        <dbReference type="ARBA" id="ARBA00023224"/>
    </source>
</evidence>
<gene>
    <name evidence="9" type="ORF">FE240_08075</name>
</gene>
<evidence type="ECO:0000313" key="9">
    <source>
        <dbReference type="EMBL" id="QFI54653.1"/>
    </source>
</evidence>
<dbReference type="GO" id="GO:0007165">
    <property type="term" value="P:signal transduction"/>
    <property type="evidence" value="ECO:0007669"/>
    <property type="project" value="UniProtKB-KW"/>
</dbReference>
<protein>
    <submittedName>
        <fullName evidence="9">Methyl-accepting chemotaxis protein</fullName>
    </submittedName>
</protein>
<dbReference type="Proteomes" id="UP000594034">
    <property type="component" value="Chromosome"/>
</dbReference>
<keyword evidence="6" id="KW-0812">Transmembrane</keyword>
<feature type="domain" description="HAMP" evidence="8">
    <location>
        <begin position="146"/>
        <end position="199"/>
    </location>
</feature>
<evidence type="ECO:0000259" key="7">
    <source>
        <dbReference type="PROSITE" id="PS50111"/>
    </source>
</evidence>